<evidence type="ECO:0000256" key="7">
    <source>
        <dbReference type="ARBA" id="ARBA00022771"/>
    </source>
</evidence>
<dbReference type="InterPro" id="IPR020454">
    <property type="entry name" value="DAG/PE-bd"/>
</dbReference>
<keyword evidence="9" id="KW-0862">Zinc</keyword>
<dbReference type="InterPro" id="IPR029071">
    <property type="entry name" value="Ubiquitin-like_domsf"/>
</dbReference>
<dbReference type="CDD" id="cd17111">
    <property type="entry name" value="RA1_DAGK-theta"/>
    <property type="match status" value="1"/>
</dbReference>
<keyword evidence="5" id="KW-0677">Repeat</keyword>
<dbReference type="SMART" id="SM00314">
    <property type="entry name" value="RA"/>
    <property type="match status" value="2"/>
</dbReference>
<dbReference type="PROSITE" id="PS50081">
    <property type="entry name" value="ZF_DAG_PE_2"/>
    <property type="match status" value="3"/>
</dbReference>
<dbReference type="InterPro" id="IPR035979">
    <property type="entry name" value="RBD_domain_sf"/>
</dbReference>
<dbReference type="SMART" id="SM00109">
    <property type="entry name" value="C1"/>
    <property type="match status" value="3"/>
</dbReference>
<dbReference type="AlphaFoldDB" id="A0A8S4N6M9"/>
<dbReference type="Pfam" id="PF24099">
    <property type="entry name" value="RBD_DGKtheta"/>
    <property type="match status" value="1"/>
</dbReference>
<comment type="catalytic activity">
    <reaction evidence="12">
        <text>a 1,2-diacyl-sn-glycerol + ATP = a 1,2-diacyl-sn-glycero-3-phosphate + ADP + H(+)</text>
        <dbReference type="Rhea" id="RHEA:10272"/>
        <dbReference type="ChEBI" id="CHEBI:15378"/>
        <dbReference type="ChEBI" id="CHEBI:17815"/>
        <dbReference type="ChEBI" id="CHEBI:30616"/>
        <dbReference type="ChEBI" id="CHEBI:58608"/>
        <dbReference type="ChEBI" id="CHEBI:456216"/>
        <dbReference type="EC" id="2.7.1.107"/>
    </reaction>
</comment>
<dbReference type="SMART" id="SM00046">
    <property type="entry name" value="DAGKc"/>
    <property type="match status" value="1"/>
</dbReference>
<organism evidence="17 18">
    <name type="scientific">Owenia fusiformis</name>
    <name type="common">Polychaete worm</name>
    <dbReference type="NCBI Taxonomy" id="6347"/>
    <lineage>
        <taxon>Eukaryota</taxon>
        <taxon>Metazoa</taxon>
        <taxon>Spiralia</taxon>
        <taxon>Lophotrochozoa</taxon>
        <taxon>Annelida</taxon>
        <taxon>Polychaeta</taxon>
        <taxon>Sedentaria</taxon>
        <taxon>Canalipalpata</taxon>
        <taxon>Sabellida</taxon>
        <taxon>Oweniida</taxon>
        <taxon>Oweniidae</taxon>
        <taxon>Owenia</taxon>
    </lineage>
</organism>
<evidence type="ECO:0000256" key="13">
    <source>
        <dbReference type="SAM" id="MobiDB-lite"/>
    </source>
</evidence>
<keyword evidence="11" id="KW-0472">Membrane</keyword>
<sequence length="978" mass="110057">MATLDNDMPNTWNDQNDDDEDPGHGHFFAKKTFHKPTYCHHCTEMLWGWIGQGYVCEVCNFVVHDRCLKTVVSPCSSIATNLIKNPVPHCWSEPGHFKRKFCNVCRKRLEDSIAVQCEICSYYAHLDCQDFVVSDCKECATYVPHKDLVNVVYYHHWREGNLVPNSKCFLCKKTCWSSECLGGMRCEWCGVTAHPQCYKSLPMECSFGTLSDIVLPSSAVTIPRINVPIDIILGIQKKQTRTVSADDFSSSGDSKGEEDEDSRKKRGEGKDTKDKDKDEDIFRVYDGNGSMKKRSYRIINVPKYAPAQVALEAAMKTFHISDDPKNYYITETHDNGMVPILDTTAGETPLDVTCPVRSQLKAADGKRPSIFLRYNEHNQNSGTIKVYPGSVKTNTPPGHRVTYKNIPVNTNTSTIEVIETALKKYGVKDTDPSKFSLIEVLLDKGVTEKEVPRDETPWAIVQKQRQESLRQNRMTRFYLQRTEDPHGPSINLFIGNLPEGLSQRQYEKILVDMVGEANKWDAFDVIYYEYGSLVLTYSDLEKATKSFNILKGAEFDKKQLLVMILPNVQPHMIQEGVQPLLVMVNVKSGGCQGLDLITAFRRLLNPHQVFNLDLGGPLPGLYVFRNIPCYKILTCGGDGTVGWALSCLDNVGQDAVCQSPPLAIVPLGTGNDLARVLRWGPGFTGNEDPLNTLRDVIDAEEIKLDRWTVIFHTTEKDESNRKEYIANLIDTPQNKEENTDIRIMNNYFGVGIDADLCLDFHNAREENPGKFTSRIHNKGIYFKMGIRKMVNRKSCKDLQKQIRVEVDGKILDLPQLEGIIILNILSWASGANPWGTEKGEDFDKPTHYDGMLEVVGVNGVVHMGQIQSGLRNGLRIAQGGHIRITLLNDLPVQVDGEPWIQPPGTVVVLRSALKATMLKKSKNKVKRRNTEPSSAARSREWTVMIEVGCVKNCSVRSAHARDAVVRHGVHSYPVMWLP</sequence>
<feature type="region of interest" description="Disordered" evidence="13">
    <location>
        <begin position="244"/>
        <end position="275"/>
    </location>
</feature>
<evidence type="ECO:0000313" key="18">
    <source>
        <dbReference type="Proteomes" id="UP000749559"/>
    </source>
</evidence>
<dbReference type="InterPro" id="IPR016064">
    <property type="entry name" value="NAD/diacylglycerol_kinase_sf"/>
</dbReference>
<keyword evidence="8 12" id="KW-0418">Kinase</keyword>
<dbReference type="CDD" id="cd20854">
    <property type="entry name" value="C1_DGKtheta_typeV_rpt3"/>
    <property type="match status" value="1"/>
</dbReference>
<comment type="similarity">
    <text evidence="2 12">Belongs to the eukaryotic diacylglycerol kinase family.</text>
</comment>
<dbReference type="EC" id="2.7.1.107" evidence="12"/>
<keyword evidence="10 12" id="KW-0067">ATP-binding</keyword>
<evidence type="ECO:0000256" key="10">
    <source>
        <dbReference type="ARBA" id="ARBA00022840"/>
    </source>
</evidence>
<dbReference type="FunFam" id="3.30.60.20:FF:000058">
    <property type="entry name" value="Diacylglycerol kinase"/>
    <property type="match status" value="1"/>
</dbReference>
<dbReference type="GO" id="GO:0007200">
    <property type="term" value="P:phospholipase C-activating G protein-coupled receptor signaling pathway"/>
    <property type="evidence" value="ECO:0007669"/>
    <property type="project" value="InterPro"/>
</dbReference>
<dbReference type="PANTHER" id="PTHR11255">
    <property type="entry name" value="DIACYLGLYCEROL KINASE"/>
    <property type="match status" value="1"/>
</dbReference>
<keyword evidence="4" id="KW-0479">Metal-binding</keyword>
<dbReference type="EMBL" id="CAIIXF020000001">
    <property type="protein sequence ID" value="CAH1776092.1"/>
    <property type="molecule type" value="Genomic_DNA"/>
</dbReference>
<dbReference type="SUPFAM" id="SSF111331">
    <property type="entry name" value="NAD kinase/diacylglycerol kinase-like"/>
    <property type="match status" value="1"/>
</dbReference>
<evidence type="ECO:0000256" key="5">
    <source>
        <dbReference type="ARBA" id="ARBA00022737"/>
    </source>
</evidence>
<dbReference type="Pfam" id="PF00130">
    <property type="entry name" value="C1_1"/>
    <property type="match status" value="2"/>
</dbReference>
<keyword evidence="6 12" id="KW-0547">Nucleotide-binding</keyword>
<dbReference type="InterPro" id="IPR046349">
    <property type="entry name" value="C1-like_sf"/>
</dbReference>
<dbReference type="PROSITE" id="PS50200">
    <property type="entry name" value="RA"/>
    <property type="match status" value="2"/>
</dbReference>
<dbReference type="PRINTS" id="PR00008">
    <property type="entry name" value="DAGPEDOMAIN"/>
</dbReference>
<evidence type="ECO:0000259" key="15">
    <source>
        <dbReference type="PROSITE" id="PS50146"/>
    </source>
</evidence>
<evidence type="ECO:0000256" key="1">
    <source>
        <dbReference type="ARBA" id="ARBA00004370"/>
    </source>
</evidence>
<dbReference type="InterPro" id="IPR056392">
    <property type="entry name" value="DGKtheta_RBD"/>
</dbReference>
<dbReference type="GO" id="GO:0008270">
    <property type="term" value="F:zinc ion binding"/>
    <property type="evidence" value="ECO:0007669"/>
    <property type="project" value="UniProtKB-KW"/>
</dbReference>
<evidence type="ECO:0000256" key="9">
    <source>
        <dbReference type="ARBA" id="ARBA00022833"/>
    </source>
</evidence>
<dbReference type="FunFam" id="2.60.200.40:FF:000004">
    <property type="entry name" value="Diacylglycerol kinase"/>
    <property type="match status" value="1"/>
</dbReference>
<evidence type="ECO:0000256" key="6">
    <source>
        <dbReference type="ARBA" id="ARBA00022741"/>
    </source>
</evidence>
<gene>
    <name evidence="17" type="ORF">OFUS_LOCUS3306</name>
</gene>
<dbReference type="Pfam" id="PF00781">
    <property type="entry name" value="DAGK_cat"/>
    <property type="match status" value="1"/>
</dbReference>
<feature type="domain" description="Phorbol-ester/DAG-type" evidence="14">
    <location>
        <begin position="25"/>
        <end position="75"/>
    </location>
</feature>
<dbReference type="InterPro" id="IPR037607">
    <property type="entry name" value="DGK"/>
</dbReference>
<protein>
    <recommendedName>
        <fullName evidence="12">Diacylglycerol kinase</fullName>
        <shortName evidence="12">DAG kinase</shortName>
        <ecNumber evidence="12">2.7.1.107</ecNumber>
    </recommendedName>
</protein>
<dbReference type="PROSITE" id="PS00479">
    <property type="entry name" value="ZF_DAG_PE_1"/>
    <property type="match status" value="2"/>
</dbReference>
<dbReference type="Gene3D" id="3.40.50.10330">
    <property type="entry name" value="Probable inorganic polyphosphate/atp-NAD kinase, domain 1"/>
    <property type="match status" value="1"/>
</dbReference>
<dbReference type="Gene3D" id="2.60.200.40">
    <property type="match status" value="1"/>
</dbReference>
<dbReference type="SMART" id="SM00045">
    <property type="entry name" value="DAGKa"/>
    <property type="match status" value="1"/>
</dbReference>
<dbReference type="Pfam" id="PF00609">
    <property type="entry name" value="DAGK_acc"/>
    <property type="match status" value="1"/>
</dbReference>
<keyword evidence="7" id="KW-0863">Zinc-finger</keyword>
<evidence type="ECO:0000256" key="3">
    <source>
        <dbReference type="ARBA" id="ARBA00022679"/>
    </source>
</evidence>
<feature type="domain" description="Ras-associating" evidence="16">
    <location>
        <begin position="380"/>
        <end position="484"/>
    </location>
</feature>
<dbReference type="SUPFAM" id="SSF54236">
    <property type="entry name" value="Ubiquitin-like"/>
    <property type="match status" value="2"/>
</dbReference>
<proteinExistence type="inferred from homology"/>
<dbReference type="CDD" id="cd20803">
    <property type="entry name" value="C1_DGKtheta_typeV_rpt1"/>
    <property type="match status" value="1"/>
</dbReference>
<dbReference type="SUPFAM" id="SSF57889">
    <property type="entry name" value="Cysteine-rich domain"/>
    <property type="match status" value="3"/>
</dbReference>
<dbReference type="Pfam" id="PF00788">
    <property type="entry name" value="RA"/>
    <property type="match status" value="2"/>
</dbReference>
<feature type="domain" description="DAGKc" evidence="15">
    <location>
        <begin position="575"/>
        <end position="713"/>
    </location>
</feature>
<evidence type="ECO:0000259" key="14">
    <source>
        <dbReference type="PROSITE" id="PS50081"/>
    </source>
</evidence>
<keyword evidence="18" id="KW-1185">Reference proteome</keyword>
<dbReference type="CDD" id="cd20804">
    <property type="entry name" value="C1_DGKtheta_typeV_rpt2"/>
    <property type="match status" value="1"/>
</dbReference>
<dbReference type="OrthoDB" id="242257at2759"/>
<dbReference type="InterPro" id="IPR002219">
    <property type="entry name" value="PKC_DAG/PE"/>
</dbReference>
<name>A0A8S4N6M9_OWEFU</name>
<evidence type="ECO:0000259" key="16">
    <source>
        <dbReference type="PROSITE" id="PS50200"/>
    </source>
</evidence>
<evidence type="ECO:0000313" key="17">
    <source>
        <dbReference type="EMBL" id="CAH1776092.1"/>
    </source>
</evidence>
<dbReference type="PANTHER" id="PTHR11255:SF54">
    <property type="entry name" value="DIACYLGLYCEROL KINASE THETA"/>
    <property type="match status" value="1"/>
</dbReference>
<dbReference type="Gene3D" id="3.30.60.20">
    <property type="match status" value="3"/>
</dbReference>
<feature type="domain" description="Phorbol-ester/DAG-type" evidence="14">
    <location>
        <begin position="88"/>
        <end position="136"/>
    </location>
</feature>
<evidence type="ECO:0000256" key="8">
    <source>
        <dbReference type="ARBA" id="ARBA00022777"/>
    </source>
</evidence>
<dbReference type="PROSITE" id="PS50146">
    <property type="entry name" value="DAGK"/>
    <property type="match status" value="1"/>
</dbReference>
<keyword evidence="3 12" id="KW-0808">Transferase</keyword>
<evidence type="ECO:0000256" key="11">
    <source>
        <dbReference type="ARBA" id="ARBA00023136"/>
    </source>
</evidence>
<feature type="domain" description="Ras-associating" evidence="16">
    <location>
        <begin position="278"/>
        <end position="377"/>
    </location>
</feature>
<evidence type="ECO:0000256" key="4">
    <source>
        <dbReference type="ARBA" id="ARBA00022723"/>
    </source>
</evidence>
<evidence type="ECO:0000256" key="2">
    <source>
        <dbReference type="ARBA" id="ARBA00009280"/>
    </source>
</evidence>
<comment type="caution">
    <text evidence="17">The sequence shown here is derived from an EMBL/GenBank/DDBJ whole genome shotgun (WGS) entry which is preliminary data.</text>
</comment>
<dbReference type="GO" id="GO:0016020">
    <property type="term" value="C:membrane"/>
    <property type="evidence" value="ECO:0007669"/>
    <property type="project" value="UniProtKB-SubCell"/>
</dbReference>
<dbReference type="InterPro" id="IPR017438">
    <property type="entry name" value="ATP-NAD_kinase_N"/>
</dbReference>
<dbReference type="GO" id="GO:0005524">
    <property type="term" value="F:ATP binding"/>
    <property type="evidence" value="ECO:0007669"/>
    <property type="project" value="UniProtKB-KW"/>
</dbReference>
<dbReference type="InterPro" id="IPR000159">
    <property type="entry name" value="RA_dom"/>
</dbReference>
<evidence type="ECO:0000256" key="12">
    <source>
        <dbReference type="RuleBase" id="RU361128"/>
    </source>
</evidence>
<dbReference type="SUPFAM" id="SSF54928">
    <property type="entry name" value="RNA-binding domain, RBD"/>
    <property type="match status" value="1"/>
</dbReference>
<dbReference type="InterPro" id="IPR000756">
    <property type="entry name" value="Diacylglycerol_kin_accessory"/>
</dbReference>
<dbReference type="Proteomes" id="UP000749559">
    <property type="component" value="Unassembled WGS sequence"/>
</dbReference>
<dbReference type="FunFam" id="3.40.50.10330:FF:000011">
    <property type="entry name" value="Diacylglycerol kinase"/>
    <property type="match status" value="1"/>
</dbReference>
<comment type="subcellular location">
    <subcellularLocation>
        <location evidence="1">Membrane</location>
    </subcellularLocation>
</comment>
<feature type="domain" description="Phorbol-ester/DAG-type" evidence="14">
    <location>
        <begin position="154"/>
        <end position="205"/>
    </location>
</feature>
<dbReference type="FunFam" id="3.30.60.20:FF:000002">
    <property type="entry name" value="Diacylglycerol kinase"/>
    <property type="match status" value="1"/>
</dbReference>
<dbReference type="GO" id="GO:0003676">
    <property type="term" value="F:nucleic acid binding"/>
    <property type="evidence" value="ECO:0007669"/>
    <property type="project" value="InterPro"/>
</dbReference>
<accession>A0A8S4N6M9</accession>
<dbReference type="Gene3D" id="3.10.20.90">
    <property type="entry name" value="Phosphatidylinositol 3-kinase Catalytic Subunit, Chain A, domain 1"/>
    <property type="match status" value="1"/>
</dbReference>
<dbReference type="InterPro" id="IPR001206">
    <property type="entry name" value="Diacylglycerol_kinase_cat_dom"/>
</dbReference>
<dbReference type="GO" id="GO:0004143">
    <property type="term" value="F:ATP-dependent diacylglycerol kinase activity"/>
    <property type="evidence" value="ECO:0007669"/>
    <property type="project" value="UniProtKB-EC"/>
</dbReference>
<reference evidence="17" key="1">
    <citation type="submission" date="2022-03" db="EMBL/GenBank/DDBJ databases">
        <authorList>
            <person name="Martin C."/>
        </authorList>
    </citation>
    <scope>NUCLEOTIDE SEQUENCE</scope>
</reference>